<accession>A0A5J6ZA83</accession>
<keyword evidence="1" id="KW-1133">Transmembrane helix</keyword>
<dbReference type="AlphaFoldDB" id="A0A5J6ZA83"/>
<dbReference type="Proteomes" id="UP000326711">
    <property type="component" value="Chromosome"/>
</dbReference>
<sequence length="190" mass="21158">MTEEKASGKKLTKKQRRKKEQRKQLLALLAIVVLVLVVVGGVLLYNQWSDKRVKTLPSEQRIVAVVDGKETEIPPYSACEVGDQDCKGDKPFELEIGDAEEFTLKLPQDVFDHDWAMVQIFDDPGANVEQYFKANESEEVTVSVESDKETEDGSVPRLTVLEIQSLLIGLDASGEQTPVNTVWSIAPKAQ</sequence>
<name>A0A5J6ZA83_9CORY</name>
<evidence type="ECO:0008006" key="4">
    <source>
        <dbReference type="Google" id="ProtNLM"/>
    </source>
</evidence>
<keyword evidence="1" id="KW-0812">Transmembrane</keyword>
<dbReference type="KEGG" id="cuo:CUROG_02295"/>
<keyword evidence="3" id="KW-1185">Reference proteome</keyword>
<evidence type="ECO:0000313" key="3">
    <source>
        <dbReference type="Proteomes" id="UP000326711"/>
    </source>
</evidence>
<dbReference type="EMBL" id="CP045032">
    <property type="protein sequence ID" value="QFQ01850.1"/>
    <property type="molecule type" value="Genomic_DNA"/>
</dbReference>
<dbReference type="InterPro" id="IPR024495">
    <property type="entry name" value="DUF2771"/>
</dbReference>
<evidence type="ECO:0000313" key="2">
    <source>
        <dbReference type="EMBL" id="QFQ01850.1"/>
    </source>
</evidence>
<proteinExistence type="predicted"/>
<gene>
    <name evidence="2" type="ORF">CUROG_02295</name>
</gene>
<dbReference type="RefSeq" id="WP_151902291.1">
    <property type="nucleotide sequence ID" value="NZ_CP045032.1"/>
</dbReference>
<keyword evidence="1" id="KW-0472">Membrane</keyword>
<organism evidence="2 3">
    <name type="scientific">Corynebacterium urogenitale</name>
    <dbReference type="NCBI Taxonomy" id="2487892"/>
    <lineage>
        <taxon>Bacteria</taxon>
        <taxon>Bacillati</taxon>
        <taxon>Actinomycetota</taxon>
        <taxon>Actinomycetes</taxon>
        <taxon>Mycobacteriales</taxon>
        <taxon>Corynebacteriaceae</taxon>
        <taxon>Corynebacterium</taxon>
    </lineage>
</organism>
<dbReference type="OrthoDB" id="4424536at2"/>
<dbReference type="Pfam" id="PF10969">
    <property type="entry name" value="DUF2771"/>
    <property type="match status" value="1"/>
</dbReference>
<reference evidence="3" key="1">
    <citation type="submission" date="2019-10" db="EMBL/GenBank/DDBJ databases">
        <title>Complete genome sequence of Corynebacterium urogenitalis DSM 108747, isolated from the genital tract of a cow.</title>
        <authorList>
            <person name="Ruckert C."/>
            <person name="Ballas P."/>
            <person name="Wagener K."/>
            <person name="Drillich M."/>
            <person name="Kaempfer P."/>
            <person name="Busse H.-J."/>
            <person name="Ehling-Schulz M."/>
        </authorList>
    </citation>
    <scope>NUCLEOTIDE SEQUENCE [LARGE SCALE GENOMIC DNA]</scope>
    <source>
        <strain evidence="3">LMM 1652</strain>
    </source>
</reference>
<feature type="transmembrane region" description="Helical" evidence="1">
    <location>
        <begin position="25"/>
        <end position="45"/>
    </location>
</feature>
<evidence type="ECO:0000256" key="1">
    <source>
        <dbReference type="SAM" id="Phobius"/>
    </source>
</evidence>
<protein>
    <recommendedName>
        <fullName evidence="4">DUF2771 domain-containing protein</fullName>
    </recommendedName>
</protein>